<organism evidence="1 2">
    <name type="scientific">Setaria italica</name>
    <name type="common">Foxtail millet</name>
    <name type="synonym">Panicum italicum</name>
    <dbReference type="NCBI Taxonomy" id="4555"/>
    <lineage>
        <taxon>Eukaryota</taxon>
        <taxon>Viridiplantae</taxon>
        <taxon>Streptophyta</taxon>
        <taxon>Embryophyta</taxon>
        <taxon>Tracheophyta</taxon>
        <taxon>Spermatophyta</taxon>
        <taxon>Magnoliopsida</taxon>
        <taxon>Liliopsida</taxon>
        <taxon>Poales</taxon>
        <taxon>Poaceae</taxon>
        <taxon>PACMAD clade</taxon>
        <taxon>Panicoideae</taxon>
        <taxon>Panicodae</taxon>
        <taxon>Paniceae</taxon>
        <taxon>Cenchrinae</taxon>
        <taxon>Setaria</taxon>
    </lineage>
</organism>
<dbReference type="InParanoid" id="K4A486"/>
<dbReference type="Proteomes" id="UP000004995">
    <property type="component" value="Unassembled WGS sequence"/>
</dbReference>
<evidence type="ECO:0000313" key="1">
    <source>
        <dbReference type="EnsemblPlants" id="KQL26252"/>
    </source>
</evidence>
<dbReference type="EMBL" id="AGNK02001290">
    <property type="status" value="NOT_ANNOTATED_CDS"/>
    <property type="molecule type" value="Genomic_DNA"/>
</dbReference>
<reference evidence="1" key="2">
    <citation type="submission" date="2018-08" db="UniProtKB">
        <authorList>
            <consortium name="EnsemblPlants"/>
        </authorList>
    </citation>
    <scope>IDENTIFICATION</scope>
    <source>
        <strain evidence="1">Yugu1</strain>
    </source>
</reference>
<evidence type="ECO:0000313" key="2">
    <source>
        <dbReference type="Proteomes" id="UP000004995"/>
    </source>
</evidence>
<sequence length="33" mass="3790">MAHLLAQVVAEGIRNCWRFIHLVGLLMKKSQIL</sequence>
<dbReference type="EnsemblPlants" id="KQL26252">
    <property type="protein sequence ID" value="KQL26252"/>
    <property type="gene ID" value="SETIT_033690mg"/>
</dbReference>
<name>K4A486_SETIT</name>
<dbReference type="HOGENOM" id="CLU_3385610_0_0_1"/>
<proteinExistence type="predicted"/>
<reference evidence="2" key="1">
    <citation type="journal article" date="2012" name="Nat. Biotechnol.">
        <title>Reference genome sequence of the model plant Setaria.</title>
        <authorList>
            <person name="Bennetzen J.L."/>
            <person name="Schmutz J."/>
            <person name="Wang H."/>
            <person name="Percifield R."/>
            <person name="Hawkins J."/>
            <person name="Pontaroli A.C."/>
            <person name="Estep M."/>
            <person name="Feng L."/>
            <person name="Vaughn J.N."/>
            <person name="Grimwood J."/>
            <person name="Jenkins J."/>
            <person name="Barry K."/>
            <person name="Lindquist E."/>
            <person name="Hellsten U."/>
            <person name="Deshpande S."/>
            <person name="Wang X."/>
            <person name="Wu X."/>
            <person name="Mitros T."/>
            <person name="Triplett J."/>
            <person name="Yang X."/>
            <person name="Ye C.Y."/>
            <person name="Mauro-Herrera M."/>
            <person name="Wang L."/>
            <person name="Li P."/>
            <person name="Sharma M."/>
            <person name="Sharma R."/>
            <person name="Ronald P.C."/>
            <person name="Panaud O."/>
            <person name="Kellogg E.A."/>
            <person name="Brutnell T.P."/>
            <person name="Doust A.N."/>
            <person name="Tuskan G.A."/>
            <person name="Rokhsar D."/>
            <person name="Devos K.M."/>
        </authorList>
    </citation>
    <scope>NUCLEOTIDE SEQUENCE [LARGE SCALE GENOMIC DNA]</scope>
    <source>
        <strain evidence="2">cv. Yugu1</strain>
    </source>
</reference>
<protein>
    <submittedName>
        <fullName evidence="1">Uncharacterized protein</fullName>
    </submittedName>
</protein>
<dbReference type="AlphaFoldDB" id="K4A486"/>
<dbReference type="Gramene" id="KQL26252">
    <property type="protein sequence ID" value="KQL26252"/>
    <property type="gene ID" value="SETIT_033690mg"/>
</dbReference>
<accession>K4A486</accession>
<keyword evidence="2" id="KW-1185">Reference proteome</keyword>